<dbReference type="RefSeq" id="WP_112746298.1">
    <property type="nucleotide sequence ID" value="NZ_QMFY01000003.1"/>
</dbReference>
<dbReference type="OrthoDB" id="9811177at2"/>
<dbReference type="InterPro" id="IPR053136">
    <property type="entry name" value="UTP_pyrophosphatase-like"/>
</dbReference>
<dbReference type="InterPro" id="IPR002725">
    <property type="entry name" value="YgjP-like_metallopeptidase"/>
</dbReference>
<gene>
    <name evidence="2" type="ORF">DQQ10_07825</name>
</gene>
<protein>
    <submittedName>
        <fullName evidence="2">Metal-dependent hydrolase</fullName>
    </submittedName>
</protein>
<comment type="caution">
    <text evidence="2">The sequence shown here is derived from an EMBL/GenBank/DDBJ whole genome shotgun (WGS) entry which is preliminary data.</text>
</comment>
<feature type="domain" description="YgjP-like metallopeptidase" evidence="1">
    <location>
        <begin position="23"/>
        <end position="227"/>
    </location>
</feature>
<dbReference type="CDD" id="cd07344">
    <property type="entry name" value="M48_yhfN_like"/>
    <property type="match status" value="1"/>
</dbReference>
<dbReference type="Gene3D" id="3.30.2010.10">
    <property type="entry name" value="Metalloproteases ('zincins'), catalytic domain"/>
    <property type="match status" value="1"/>
</dbReference>
<organism evidence="2 3">
    <name type="scientific">Pseudochryseolinea flava</name>
    <dbReference type="NCBI Taxonomy" id="2059302"/>
    <lineage>
        <taxon>Bacteria</taxon>
        <taxon>Pseudomonadati</taxon>
        <taxon>Bacteroidota</taxon>
        <taxon>Cytophagia</taxon>
        <taxon>Cytophagales</taxon>
        <taxon>Fulvivirgaceae</taxon>
        <taxon>Pseudochryseolinea</taxon>
    </lineage>
</organism>
<accession>A0A364Y624</accession>
<reference evidence="2 3" key="1">
    <citation type="submission" date="2018-06" db="EMBL/GenBank/DDBJ databases">
        <title>Chryseolinea flavus sp. nov., a member of the phylum Bacteroidetes isolated from soil.</title>
        <authorList>
            <person name="Li Y."/>
            <person name="Wang J."/>
        </authorList>
    </citation>
    <scope>NUCLEOTIDE SEQUENCE [LARGE SCALE GENOMIC DNA]</scope>
    <source>
        <strain evidence="2 3">SDU1-6</strain>
    </source>
</reference>
<keyword evidence="2" id="KW-0378">Hydrolase</keyword>
<dbReference type="PANTHER" id="PTHR30399">
    <property type="entry name" value="UNCHARACTERIZED PROTEIN YGJP"/>
    <property type="match status" value="1"/>
</dbReference>
<evidence type="ECO:0000313" key="3">
    <source>
        <dbReference type="Proteomes" id="UP000251889"/>
    </source>
</evidence>
<sequence length="237" mass="28384">MEYVQLGDITIEVELKDIKNIHLSVYPPNGKVRIAAPERMSLDTIRIYAISKLSWIKKQQTKLRGAERETRRDYVTKENQYLLGKRYLLTVIEENSKPRVYLKHNRVVLQVRPKTTRAKRKELIETWYREQLKGLIPKLISQYEKIMNIIVVEFAIRKMKTKWGTCNRGAGRIWFNLELAKKPIECIEYIVVHEMVHFLERAHNARFIAYMDKYLPDWKSRKQLLNRLPVSHVDWDY</sequence>
<dbReference type="EMBL" id="QMFY01000003">
    <property type="protein sequence ID" value="RAW01558.1"/>
    <property type="molecule type" value="Genomic_DNA"/>
</dbReference>
<dbReference type="GO" id="GO:0016787">
    <property type="term" value="F:hydrolase activity"/>
    <property type="evidence" value="ECO:0007669"/>
    <property type="project" value="UniProtKB-KW"/>
</dbReference>
<dbReference type="Pfam" id="PF01863">
    <property type="entry name" value="YgjP-like"/>
    <property type="match status" value="1"/>
</dbReference>
<keyword evidence="3" id="KW-1185">Reference proteome</keyword>
<dbReference type="Proteomes" id="UP000251889">
    <property type="component" value="Unassembled WGS sequence"/>
</dbReference>
<proteinExistence type="predicted"/>
<evidence type="ECO:0000313" key="2">
    <source>
        <dbReference type="EMBL" id="RAW01558.1"/>
    </source>
</evidence>
<dbReference type="AlphaFoldDB" id="A0A364Y624"/>
<evidence type="ECO:0000259" key="1">
    <source>
        <dbReference type="Pfam" id="PF01863"/>
    </source>
</evidence>
<dbReference type="PANTHER" id="PTHR30399:SF1">
    <property type="entry name" value="UTP PYROPHOSPHATASE"/>
    <property type="match status" value="1"/>
</dbReference>
<name>A0A364Y624_9BACT</name>